<protein>
    <submittedName>
        <fullName evidence="2">Uncharacterized protein</fullName>
    </submittedName>
</protein>
<dbReference type="PANTHER" id="PTHR36424:SF1">
    <property type="entry name" value="LOW AFFINITY K(+) TRANSPORTER 1-RELATED"/>
    <property type="match status" value="1"/>
</dbReference>
<reference evidence="2 3" key="1">
    <citation type="journal article" name="Sci. Rep.">
        <title>Genome-scale phylogenetic analyses confirm Olpidium as the closest living zoosporic fungus to the non-flagellated, terrestrial fungi.</title>
        <authorList>
            <person name="Chang Y."/>
            <person name="Rochon D."/>
            <person name="Sekimoto S."/>
            <person name="Wang Y."/>
            <person name="Chovatia M."/>
            <person name="Sandor L."/>
            <person name="Salamov A."/>
            <person name="Grigoriev I.V."/>
            <person name="Stajich J.E."/>
            <person name="Spatafora J.W."/>
        </authorList>
    </citation>
    <scope>NUCLEOTIDE SEQUENCE [LARGE SCALE GENOMIC DNA]</scope>
    <source>
        <strain evidence="2">S191</strain>
    </source>
</reference>
<dbReference type="AlphaFoldDB" id="A0A8H7ZX25"/>
<dbReference type="InterPro" id="IPR031606">
    <property type="entry name" value="Kch1/2"/>
</dbReference>
<feature type="transmembrane region" description="Helical" evidence="1">
    <location>
        <begin position="84"/>
        <end position="102"/>
    </location>
</feature>
<dbReference type="EMBL" id="JAEFCI010005019">
    <property type="protein sequence ID" value="KAG5460578.1"/>
    <property type="molecule type" value="Genomic_DNA"/>
</dbReference>
<evidence type="ECO:0000313" key="2">
    <source>
        <dbReference type="EMBL" id="KAG5460578.1"/>
    </source>
</evidence>
<dbReference type="GO" id="GO:0015079">
    <property type="term" value="F:potassium ion transmembrane transporter activity"/>
    <property type="evidence" value="ECO:0007669"/>
    <property type="project" value="InterPro"/>
</dbReference>
<evidence type="ECO:0000313" key="3">
    <source>
        <dbReference type="Proteomes" id="UP000673691"/>
    </source>
</evidence>
<comment type="caution">
    <text evidence="2">The sequence shown here is derived from an EMBL/GenBank/DDBJ whole genome shotgun (WGS) entry which is preliminary data.</text>
</comment>
<keyword evidence="1" id="KW-0472">Membrane</keyword>
<gene>
    <name evidence="2" type="ORF">BJ554DRAFT_7357</name>
</gene>
<feature type="transmembrane region" description="Helical" evidence="1">
    <location>
        <begin position="207"/>
        <end position="234"/>
    </location>
</feature>
<sequence length="342" mass="39146">MCCSGAKWKKETVHDHKFDFVDVNDFVERSCVTRLKHSFIFLLVLKSTLVYFADLYTVTSLFVFSDRWRASGVEPAIPYQASRIIYSFCISASLLLLAWDALNALQIIRSGDIGLAFTSPFAYKCYVLRSYPHYCFFSHISDSKKATDELAFFVFFTLKGWKRMMFAEAPRQMVAGLTLHAFLTEQTFNLQHPLDIIRNKPPQYTSFLIMLFTFVVFLFSALLTLFAVVVYVPLLCRIQGNLKEYCCHKIDKRIGEILRKRSRRRFARAVKKQMIEALREAAPGSDTHDPAGPPKPTLPNVSIEEVCVYDEPIFADAGRAVGMQAECDSFGKYCGRFPAQRF</sequence>
<proteinExistence type="predicted"/>
<name>A0A8H7ZX25_9FUNG</name>
<accession>A0A8H7ZX25</accession>
<evidence type="ECO:0000256" key="1">
    <source>
        <dbReference type="SAM" id="Phobius"/>
    </source>
</evidence>
<keyword evidence="1" id="KW-0812">Transmembrane</keyword>
<organism evidence="2 3">
    <name type="scientific">Olpidium bornovanus</name>
    <dbReference type="NCBI Taxonomy" id="278681"/>
    <lineage>
        <taxon>Eukaryota</taxon>
        <taxon>Fungi</taxon>
        <taxon>Fungi incertae sedis</taxon>
        <taxon>Olpidiomycota</taxon>
        <taxon>Olpidiomycotina</taxon>
        <taxon>Olpidiomycetes</taxon>
        <taxon>Olpidiales</taxon>
        <taxon>Olpidiaceae</taxon>
        <taxon>Olpidium</taxon>
    </lineage>
</organism>
<dbReference type="GO" id="GO:0005886">
    <property type="term" value="C:plasma membrane"/>
    <property type="evidence" value="ECO:0007669"/>
    <property type="project" value="InterPro"/>
</dbReference>
<feature type="transmembrane region" description="Helical" evidence="1">
    <location>
        <begin position="39"/>
        <end position="64"/>
    </location>
</feature>
<keyword evidence="3" id="KW-1185">Reference proteome</keyword>
<dbReference type="Pfam" id="PF16944">
    <property type="entry name" value="KCH"/>
    <property type="match status" value="1"/>
</dbReference>
<keyword evidence="1" id="KW-1133">Transmembrane helix</keyword>
<dbReference type="Proteomes" id="UP000673691">
    <property type="component" value="Unassembled WGS sequence"/>
</dbReference>
<dbReference type="OrthoDB" id="2128042at2759"/>
<dbReference type="PANTHER" id="PTHR36424">
    <property type="entry name" value="PHEROMONE-REGULATED MEMBRANE PROTEIN 6"/>
    <property type="match status" value="1"/>
</dbReference>